<dbReference type="SMART" id="SM00355">
    <property type="entry name" value="ZnF_C2H2"/>
    <property type="match status" value="2"/>
</dbReference>
<dbReference type="WBParaSite" id="ECPE_0001826101-mRNA-1">
    <property type="protein sequence ID" value="ECPE_0001826101-mRNA-1"/>
    <property type="gene ID" value="ECPE_0001826101"/>
</dbReference>
<dbReference type="AlphaFoldDB" id="A0A183BG76"/>
<keyword evidence="1" id="KW-0863">Zinc-finger</keyword>
<dbReference type="Pfam" id="PF13909">
    <property type="entry name" value="zf-H2C2_5"/>
    <property type="match status" value="1"/>
</dbReference>
<reference evidence="6" key="1">
    <citation type="submission" date="2016-06" db="UniProtKB">
        <authorList>
            <consortium name="WormBaseParasite"/>
        </authorList>
    </citation>
    <scope>IDENTIFICATION</scope>
</reference>
<evidence type="ECO:0000256" key="1">
    <source>
        <dbReference type="PROSITE-ProRule" id="PRU00042"/>
    </source>
</evidence>
<keyword evidence="5" id="KW-1185">Reference proteome</keyword>
<evidence type="ECO:0000313" key="6">
    <source>
        <dbReference type="WBParaSite" id="ECPE_0001826101-mRNA-1"/>
    </source>
</evidence>
<feature type="compositionally biased region" description="Basic residues" evidence="2">
    <location>
        <begin position="110"/>
        <end position="121"/>
    </location>
</feature>
<dbReference type="Proteomes" id="UP000272942">
    <property type="component" value="Unassembled WGS sequence"/>
</dbReference>
<sequence length="212" mass="23838">MQSDPQTANRGGLISIGYPCPYCDYFAKWPTELQKHIMVHSKERPHRCVICGLSYKWKWDLGRHFDKSHHKTMNPYKKNCLSPCAGRGTAKRDGHPRVTGPSMGGPRPRLGTHVRRPRGMNRRNTGIEFHPRSPAVSTCDAKIVTSLVRATSDLAGDSARIADVYGQKVTCQESQQQHQQAQTCQSSAAEMHLPKQECPDMLLEFSNLTRVL</sequence>
<proteinExistence type="predicted"/>
<evidence type="ECO:0000313" key="4">
    <source>
        <dbReference type="EMBL" id="VDP95822.1"/>
    </source>
</evidence>
<dbReference type="InterPro" id="IPR036236">
    <property type="entry name" value="Znf_C2H2_sf"/>
</dbReference>
<keyword evidence="1" id="KW-0862">Zinc</keyword>
<keyword evidence="1" id="KW-0479">Metal-binding</keyword>
<dbReference type="InterPro" id="IPR013087">
    <property type="entry name" value="Znf_C2H2_type"/>
</dbReference>
<name>A0A183BG76_9TREM</name>
<dbReference type="PROSITE" id="PS50157">
    <property type="entry name" value="ZINC_FINGER_C2H2_2"/>
    <property type="match status" value="1"/>
</dbReference>
<accession>A0A183BG76</accession>
<evidence type="ECO:0000259" key="3">
    <source>
        <dbReference type="PROSITE" id="PS50157"/>
    </source>
</evidence>
<gene>
    <name evidence="4" type="ORF">ECPE_LOCUS18211</name>
</gene>
<dbReference type="Gene3D" id="3.30.160.60">
    <property type="entry name" value="Classic Zinc Finger"/>
    <property type="match status" value="1"/>
</dbReference>
<reference evidence="4 5" key="2">
    <citation type="submission" date="2018-11" db="EMBL/GenBank/DDBJ databases">
        <authorList>
            <consortium name="Pathogen Informatics"/>
        </authorList>
    </citation>
    <scope>NUCLEOTIDE SEQUENCE [LARGE SCALE GENOMIC DNA]</scope>
    <source>
        <strain evidence="4 5">Egypt</strain>
    </source>
</reference>
<dbReference type="EMBL" id="UZAN01075733">
    <property type="protein sequence ID" value="VDP95822.1"/>
    <property type="molecule type" value="Genomic_DNA"/>
</dbReference>
<dbReference type="SUPFAM" id="SSF57667">
    <property type="entry name" value="beta-beta-alpha zinc fingers"/>
    <property type="match status" value="1"/>
</dbReference>
<organism evidence="6">
    <name type="scientific">Echinostoma caproni</name>
    <dbReference type="NCBI Taxonomy" id="27848"/>
    <lineage>
        <taxon>Eukaryota</taxon>
        <taxon>Metazoa</taxon>
        <taxon>Spiralia</taxon>
        <taxon>Lophotrochozoa</taxon>
        <taxon>Platyhelminthes</taxon>
        <taxon>Trematoda</taxon>
        <taxon>Digenea</taxon>
        <taxon>Plagiorchiida</taxon>
        <taxon>Echinostomata</taxon>
        <taxon>Echinostomatoidea</taxon>
        <taxon>Echinostomatidae</taxon>
        <taxon>Echinostoma</taxon>
    </lineage>
</organism>
<protein>
    <submittedName>
        <fullName evidence="6">C2H2-type domain-containing protein</fullName>
    </submittedName>
</protein>
<dbReference type="PROSITE" id="PS00028">
    <property type="entry name" value="ZINC_FINGER_C2H2_1"/>
    <property type="match status" value="1"/>
</dbReference>
<evidence type="ECO:0000256" key="2">
    <source>
        <dbReference type="SAM" id="MobiDB-lite"/>
    </source>
</evidence>
<dbReference type="GO" id="GO:0008270">
    <property type="term" value="F:zinc ion binding"/>
    <property type="evidence" value="ECO:0007669"/>
    <property type="project" value="UniProtKB-KW"/>
</dbReference>
<dbReference type="OrthoDB" id="6365676at2759"/>
<evidence type="ECO:0000313" key="5">
    <source>
        <dbReference type="Proteomes" id="UP000272942"/>
    </source>
</evidence>
<feature type="region of interest" description="Disordered" evidence="2">
    <location>
        <begin position="87"/>
        <end position="132"/>
    </location>
</feature>
<feature type="domain" description="C2H2-type" evidence="3">
    <location>
        <begin position="18"/>
        <end position="45"/>
    </location>
</feature>